<dbReference type="EMBL" id="JACCJB010000021">
    <property type="protein sequence ID" value="KAF6219022.1"/>
    <property type="molecule type" value="Genomic_DNA"/>
</dbReference>
<protein>
    <submittedName>
        <fullName evidence="4">Uncharacterized protein</fullName>
    </submittedName>
</protein>
<dbReference type="SMART" id="SM00238">
    <property type="entry name" value="BIR"/>
    <property type="match status" value="1"/>
</dbReference>
<name>A0A8H6F8C3_9LECA</name>
<keyword evidence="5" id="KW-1185">Reference proteome</keyword>
<feature type="region of interest" description="Disordered" evidence="3">
    <location>
        <begin position="250"/>
        <end position="317"/>
    </location>
</feature>
<dbReference type="InterPro" id="IPR051190">
    <property type="entry name" value="Baculoviral_IAP"/>
</dbReference>
<gene>
    <name evidence="4" type="ORF">HO133_005566</name>
</gene>
<feature type="compositionally biased region" description="Polar residues" evidence="3">
    <location>
        <begin position="254"/>
        <end position="263"/>
    </location>
</feature>
<dbReference type="CDD" id="cd00022">
    <property type="entry name" value="BIR"/>
    <property type="match status" value="1"/>
</dbReference>
<dbReference type="SMR" id="A0A8H6F8C3"/>
<dbReference type="GO" id="GO:0046872">
    <property type="term" value="F:metal ion binding"/>
    <property type="evidence" value="ECO:0007669"/>
    <property type="project" value="UniProtKB-KW"/>
</dbReference>
<dbReference type="RefSeq" id="XP_037148457.1">
    <property type="nucleotide sequence ID" value="XM_037296475.1"/>
</dbReference>
<dbReference type="Proteomes" id="UP000593566">
    <property type="component" value="Unassembled WGS sequence"/>
</dbReference>
<reference evidence="4 5" key="1">
    <citation type="journal article" date="2020" name="Genomics">
        <title>Complete, high-quality genomes from long-read metagenomic sequencing of two wolf lichen thalli reveals enigmatic genome architecture.</title>
        <authorList>
            <person name="McKenzie S.K."/>
            <person name="Walston R.F."/>
            <person name="Allen J.L."/>
        </authorList>
    </citation>
    <scope>NUCLEOTIDE SEQUENCE [LARGE SCALE GENOMIC DNA]</scope>
    <source>
        <strain evidence="4">WasteWater1</strain>
    </source>
</reference>
<sequence>MDQQPRLSGPHQAPLKRLVQKPSFLLPKTTSIPPNNPESYLTRVVSYTSWPHTSPNASAMAKAGFHQQQHSQNRDLATCSTCGLTLMNWECSDDPLDEHVRRSPACSFLHTLRVVKPALTPAQTTPIPSSAPPKVSLASRALIRASATSTAAAETSISTRTTMPRLAYPPPPAFYPPHHHMLNSNSDRKAENALAQADSPGESKGEAVLDVEGWVELGFDGEEKDDWVKAEPPHHSDQQHYNEKLLHTHHTTTSGTVSIQSPHATPPPTRPLFPHQRRPLPPRSQRLRRADVSRKIDTTQPPPSTTPDRDDGTSDAGFSARASFFDVALTANRIIEGCVEGVVSPKEGTSGIGELRKGFFLDGEGAGGIAANITRIHSQPAIDFSKRDTSRLRKFVQDLRPWRAEIKSTV</sequence>
<dbReference type="GeneID" id="59333972"/>
<keyword evidence="1" id="KW-0479">Metal-binding</keyword>
<dbReference type="Gene3D" id="1.10.1170.10">
    <property type="entry name" value="Inhibitor Of Apoptosis Protein (2mihbC-IAP-1), Chain A"/>
    <property type="match status" value="1"/>
</dbReference>
<proteinExistence type="predicted"/>
<evidence type="ECO:0000256" key="3">
    <source>
        <dbReference type="SAM" id="MobiDB-lite"/>
    </source>
</evidence>
<evidence type="ECO:0000256" key="2">
    <source>
        <dbReference type="ARBA" id="ARBA00022833"/>
    </source>
</evidence>
<dbReference type="PANTHER" id="PTHR46771:SF5">
    <property type="entry name" value="DETERIN"/>
    <property type="match status" value="1"/>
</dbReference>
<comment type="caution">
    <text evidence="4">The sequence shown here is derived from an EMBL/GenBank/DDBJ whole genome shotgun (WGS) entry which is preliminary data.</text>
</comment>
<feature type="compositionally biased region" description="Basic and acidic residues" evidence="3">
    <location>
        <begin position="288"/>
        <end position="297"/>
    </location>
</feature>
<evidence type="ECO:0000313" key="5">
    <source>
        <dbReference type="Proteomes" id="UP000593566"/>
    </source>
</evidence>
<feature type="region of interest" description="Disordered" evidence="3">
    <location>
        <begin position="148"/>
        <end position="184"/>
    </location>
</feature>
<dbReference type="InterPro" id="IPR001370">
    <property type="entry name" value="BIR_rpt"/>
</dbReference>
<accession>A0A8H6F8C3</accession>
<dbReference type="Pfam" id="PF00653">
    <property type="entry name" value="BIR"/>
    <property type="match status" value="1"/>
</dbReference>
<dbReference type="PROSITE" id="PS50143">
    <property type="entry name" value="BIR_REPEAT_2"/>
    <property type="match status" value="1"/>
</dbReference>
<feature type="compositionally biased region" description="Low complexity" evidence="3">
    <location>
        <begin position="148"/>
        <end position="162"/>
    </location>
</feature>
<keyword evidence="2" id="KW-0862">Zinc</keyword>
<dbReference type="PANTHER" id="PTHR46771">
    <property type="entry name" value="DETERIN"/>
    <property type="match status" value="1"/>
</dbReference>
<evidence type="ECO:0000256" key="1">
    <source>
        <dbReference type="ARBA" id="ARBA00022723"/>
    </source>
</evidence>
<evidence type="ECO:0000313" key="4">
    <source>
        <dbReference type="EMBL" id="KAF6219022.1"/>
    </source>
</evidence>
<dbReference type="AlphaFoldDB" id="A0A8H6F8C3"/>
<dbReference type="SUPFAM" id="SSF57924">
    <property type="entry name" value="Inhibitor of apoptosis (IAP) repeat"/>
    <property type="match status" value="1"/>
</dbReference>
<organism evidence="4 5">
    <name type="scientific">Letharia lupina</name>
    <dbReference type="NCBI Taxonomy" id="560253"/>
    <lineage>
        <taxon>Eukaryota</taxon>
        <taxon>Fungi</taxon>
        <taxon>Dikarya</taxon>
        <taxon>Ascomycota</taxon>
        <taxon>Pezizomycotina</taxon>
        <taxon>Lecanoromycetes</taxon>
        <taxon>OSLEUM clade</taxon>
        <taxon>Lecanoromycetidae</taxon>
        <taxon>Lecanorales</taxon>
        <taxon>Lecanorineae</taxon>
        <taxon>Parmeliaceae</taxon>
        <taxon>Letharia</taxon>
    </lineage>
</organism>